<gene>
    <name evidence="5" type="primary">oadA</name>
    <name evidence="5" type="ORF">PSEHALCIP103_02838</name>
</gene>
<dbReference type="Gene3D" id="3.20.20.70">
    <property type="entry name" value="Aldolase class I"/>
    <property type="match status" value="1"/>
</dbReference>
<feature type="region of interest" description="Disordered" evidence="2">
    <location>
        <begin position="456"/>
        <end position="481"/>
    </location>
</feature>
<dbReference type="InterPro" id="IPR001882">
    <property type="entry name" value="Biotin_BS"/>
</dbReference>
<dbReference type="InterPro" id="IPR011053">
    <property type="entry name" value="Single_hybrid_motif"/>
</dbReference>
<feature type="domain" description="Pyruvate carboxyltransferase" evidence="4">
    <location>
        <begin position="4"/>
        <end position="264"/>
    </location>
</feature>
<dbReference type="AlphaFoldDB" id="A0A9W4R1R4"/>
<dbReference type="InterPro" id="IPR013785">
    <property type="entry name" value="Aldolase_TIM"/>
</dbReference>
<dbReference type="InterPro" id="IPR000891">
    <property type="entry name" value="PYR_CT"/>
</dbReference>
<dbReference type="Proteomes" id="UP001152447">
    <property type="component" value="Unassembled WGS sequence"/>
</dbReference>
<dbReference type="GO" id="GO:0005737">
    <property type="term" value="C:cytoplasm"/>
    <property type="evidence" value="ECO:0007669"/>
    <property type="project" value="TreeGrafter"/>
</dbReference>
<feature type="domain" description="Lipoyl-binding" evidence="3">
    <location>
        <begin position="518"/>
        <end position="593"/>
    </location>
</feature>
<dbReference type="SUPFAM" id="SSF51230">
    <property type="entry name" value="Single hybrid motif"/>
    <property type="match status" value="1"/>
</dbReference>
<evidence type="ECO:0000256" key="2">
    <source>
        <dbReference type="SAM" id="MobiDB-lite"/>
    </source>
</evidence>
<keyword evidence="6" id="KW-1185">Reference proteome</keyword>
<dbReference type="GO" id="GO:0006094">
    <property type="term" value="P:gluconeogenesis"/>
    <property type="evidence" value="ECO:0007669"/>
    <property type="project" value="TreeGrafter"/>
</dbReference>
<dbReference type="EMBL" id="CAMAPB010000046">
    <property type="protein sequence ID" value="CAH9063064.1"/>
    <property type="molecule type" value="Genomic_DNA"/>
</dbReference>
<dbReference type="PROSITE" id="PS00188">
    <property type="entry name" value="BIOTIN"/>
    <property type="match status" value="1"/>
</dbReference>
<sequence length="593" mass="64656">MAKLKITELVLRDAHQSLLATRMRLDDMLPIAKKIDDAGYWSIESWGGATFDSCIRYLGEDPWERIRALKKAMPNTPQQMLLRGQNLLGYRHYADDVVEKFVERAHKNGVDVFRIFDAMNDVRNLETAIKAAVKVGAHAQGTISYTVSPVHTLDMWLTLAKQLEELGCHSICIKDMAGLLKPYDAEKLIKGLKETVSIPIAMQCHATTGLSTATYQKAIDAGIDMLDTAVSSMSMTYGHSATETIAAIVEGTERDTGLDLNHLEEIAAYFRDVRKKYAAFEGSLKGVDGRILLAQVPGGMLTNMENQLKEQGAADKLNEVLLEIPRVREDLGFIPLVTPTSQIVGTQAVLNVLTGERYKTITKETAGVLKGEYGSTPAPMNKELQERVLDGSEAITCRPADVIKPELETLEAELSKLAQEQGLTLADEQIDDVLTYALFPQIGLKFIKNRNNPDAFEPVPSADDNANKAPEKSAANNKSVKAEQYSVKVDGKVYDVVVAQGGELKEVTLKDSEHIPQSASVASGETLNAPLAGNIFKIKVKPGQVVNEGDVVIIMEAMKMETEVRAMHTGTIAEVLVSEGDSVSTGDAMIALA</sequence>
<dbReference type="Pfam" id="PF02436">
    <property type="entry name" value="PYC_OADA"/>
    <property type="match status" value="1"/>
</dbReference>
<dbReference type="InterPro" id="IPR000089">
    <property type="entry name" value="Biotin_lipoyl"/>
</dbReference>
<organism evidence="5 6">
    <name type="scientific">Pseudoalteromonas haloplanktis</name>
    <name type="common">Alteromonas haloplanktis</name>
    <dbReference type="NCBI Taxonomy" id="228"/>
    <lineage>
        <taxon>Bacteria</taxon>
        <taxon>Pseudomonadati</taxon>
        <taxon>Pseudomonadota</taxon>
        <taxon>Gammaproteobacteria</taxon>
        <taxon>Alteromonadales</taxon>
        <taxon>Pseudoalteromonadaceae</taxon>
        <taxon>Pseudoalteromonas</taxon>
    </lineage>
</organism>
<dbReference type="PROSITE" id="PS50968">
    <property type="entry name" value="BIOTINYL_LIPOYL"/>
    <property type="match status" value="1"/>
</dbReference>
<dbReference type="GO" id="GO:0008948">
    <property type="term" value="F:oxaloacetate decarboxylase activity"/>
    <property type="evidence" value="ECO:0007669"/>
    <property type="project" value="InterPro"/>
</dbReference>
<dbReference type="Gene3D" id="2.40.50.100">
    <property type="match status" value="1"/>
</dbReference>
<dbReference type="InterPro" id="IPR005776">
    <property type="entry name" value="OadA"/>
</dbReference>
<dbReference type="GO" id="GO:0006814">
    <property type="term" value="P:sodium ion transport"/>
    <property type="evidence" value="ECO:0007669"/>
    <property type="project" value="InterPro"/>
</dbReference>
<dbReference type="FunFam" id="2.40.50.100:FF:000003">
    <property type="entry name" value="Acetyl-CoA carboxylase biotin carboxyl carrier protein"/>
    <property type="match status" value="1"/>
</dbReference>
<keyword evidence="1" id="KW-0092">Biotin</keyword>
<dbReference type="InterPro" id="IPR003379">
    <property type="entry name" value="Carboxylase_cons_dom"/>
</dbReference>
<dbReference type="InterPro" id="IPR055268">
    <property type="entry name" value="PCB-like"/>
</dbReference>
<dbReference type="PANTHER" id="PTHR43778:SF2">
    <property type="entry name" value="PYRUVATE CARBOXYLASE, MITOCHONDRIAL"/>
    <property type="match status" value="1"/>
</dbReference>
<dbReference type="NCBIfam" id="TIGR01108">
    <property type="entry name" value="oadA"/>
    <property type="match status" value="1"/>
</dbReference>
<reference evidence="5" key="1">
    <citation type="submission" date="2022-07" db="EMBL/GenBank/DDBJ databases">
        <authorList>
            <person name="Criscuolo A."/>
        </authorList>
    </citation>
    <scope>NUCLEOTIDE SEQUENCE</scope>
    <source>
        <strain evidence="5">CIP103197</strain>
    </source>
</reference>
<dbReference type="Pfam" id="PF00682">
    <property type="entry name" value="HMGL-like"/>
    <property type="match status" value="1"/>
</dbReference>
<protein>
    <submittedName>
        <fullName evidence="5">Oxaloacetate decarboxylase alpha chain</fullName>
    </submittedName>
</protein>
<proteinExistence type="predicted"/>
<evidence type="ECO:0000259" key="3">
    <source>
        <dbReference type="PROSITE" id="PS50968"/>
    </source>
</evidence>
<comment type="caution">
    <text evidence="5">The sequence shown here is derived from an EMBL/GenBank/DDBJ whole genome shotgun (WGS) entry which is preliminary data.</text>
</comment>
<dbReference type="CDD" id="cd06850">
    <property type="entry name" value="biotinyl_domain"/>
    <property type="match status" value="1"/>
</dbReference>
<dbReference type="Pfam" id="PF00364">
    <property type="entry name" value="Biotin_lipoyl"/>
    <property type="match status" value="1"/>
</dbReference>
<dbReference type="NCBIfam" id="NF010643">
    <property type="entry name" value="PRK14040.1"/>
    <property type="match status" value="1"/>
</dbReference>
<accession>A0A9W4R1R4</accession>
<name>A0A9W4R1R4_PSEHA</name>
<dbReference type="CDD" id="cd07937">
    <property type="entry name" value="DRE_TIM_PC_TC_5S"/>
    <property type="match status" value="1"/>
</dbReference>
<dbReference type="PROSITE" id="PS50991">
    <property type="entry name" value="PYR_CT"/>
    <property type="match status" value="1"/>
</dbReference>
<dbReference type="GO" id="GO:0004736">
    <property type="term" value="F:pyruvate carboxylase activity"/>
    <property type="evidence" value="ECO:0007669"/>
    <property type="project" value="UniProtKB-ARBA"/>
</dbReference>
<dbReference type="PANTHER" id="PTHR43778">
    <property type="entry name" value="PYRUVATE CARBOXYLASE"/>
    <property type="match status" value="1"/>
</dbReference>
<dbReference type="SUPFAM" id="SSF89000">
    <property type="entry name" value="post-HMGL domain-like"/>
    <property type="match status" value="1"/>
</dbReference>
<dbReference type="NCBIfam" id="NF006761">
    <property type="entry name" value="PRK09282.1"/>
    <property type="match status" value="1"/>
</dbReference>
<evidence type="ECO:0000259" key="4">
    <source>
        <dbReference type="PROSITE" id="PS50991"/>
    </source>
</evidence>
<dbReference type="RefSeq" id="WP_076922084.1">
    <property type="nucleotide sequence ID" value="NZ_CAMAPB010000046.1"/>
</dbReference>
<evidence type="ECO:0000256" key="1">
    <source>
        <dbReference type="ARBA" id="ARBA00023267"/>
    </source>
</evidence>
<dbReference type="SUPFAM" id="SSF51569">
    <property type="entry name" value="Aldolase"/>
    <property type="match status" value="1"/>
</dbReference>
<evidence type="ECO:0000313" key="6">
    <source>
        <dbReference type="Proteomes" id="UP001152447"/>
    </source>
</evidence>
<evidence type="ECO:0000313" key="5">
    <source>
        <dbReference type="EMBL" id="CAH9063064.1"/>
    </source>
</evidence>